<dbReference type="AlphaFoldDB" id="A6JQ23"/>
<evidence type="ECO:0000313" key="2">
    <source>
        <dbReference type="Proteomes" id="UP000234681"/>
    </source>
</evidence>
<reference evidence="2" key="1">
    <citation type="submission" date="2005-09" db="EMBL/GenBank/DDBJ databases">
        <authorList>
            <person name="Mural R.J."/>
            <person name="Li P.W."/>
            <person name="Adams M.D."/>
            <person name="Amanatides P.G."/>
            <person name="Baden-Tillson H."/>
            <person name="Barnstead M."/>
            <person name="Chin S.H."/>
            <person name="Dew I."/>
            <person name="Evans C.A."/>
            <person name="Ferriera S."/>
            <person name="Flanigan M."/>
            <person name="Fosler C."/>
            <person name="Glodek A."/>
            <person name="Gu Z."/>
            <person name="Holt R.A."/>
            <person name="Jennings D."/>
            <person name="Kraft C.L."/>
            <person name="Lu F."/>
            <person name="Nguyen T."/>
            <person name="Nusskern D.R."/>
            <person name="Pfannkoch C.M."/>
            <person name="Sitter C."/>
            <person name="Sutton G.G."/>
            <person name="Venter J.C."/>
            <person name="Wang Z."/>
            <person name="Woodage T."/>
            <person name="Zheng X.H."/>
            <person name="Zhong F."/>
        </authorList>
    </citation>
    <scope>NUCLEOTIDE SEQUENCE [LARGE SCALE GENOMIC DNA]</scope>
    <source>
        <strain>BN</strain>
        <strain evidence="2">Sprague-Dawley</strain>
    </source>
</reference>
<proteinExistence type="predicted"/>
<organism evidence="1 2">
    <name type="scientific">Rattus norvegicus</name>
    <name type="common">Rat</name>
    <dbReference type="NCBI Taxonomy" id="10116"/>
    <lineage>
        <taxon>Eukaryota</taxon>
        <taxon>Metazoa</taxon>
        <taxon>Chordata</taxon>
        <taxon>Craniata</taxon>
        <taxon>Vertebrata</taxon>
        <taxon>Euteleostomi</taxon>
        <taxon>Mammalia</taxon>
        <taxon>Eutheria</taxon>
        <taxon>Euarchontoglires</taxon>
        <taxon>Glires</taxon>
        <taxon>Rodentia</taxon>
        <taxon>Myomorpha</taxon>
        <taxon>Muroidea</taxon>
        <taxon>Muridae</taxon>
        <taxon>Murinae</taxon>
        <taxon>Rattus</taxon>
    </lineage>
</organism>
<evidence type="ECO:0000313" key="1">
    <source>
        <dbReference type="EMBL" id="EDL97940.1"/>
    </source>
</evidence>
<sequence>MGTMNQDRGPVTQVLAQKVMAAWL</sequence>
<accession>A6JQ23</accession>
<name>A6JQ23_RAT</name>
<dbReference type="EMBL" id="CH473996">
    <property type="protein sequence ID" value="EDL97940.1"/>
    <property type="molecule type" value="Genomic_DNA"/>
</dbReference>
<dbReference type="Proteomes" id="UP000234681">
    <property type="component" value="Chromosome 14"/>
</dbReference>
<gene>
    <name evidence="1" type="ORF">rCG_23194</name>
</gene>
<protein>
    <submittedName>
        <fullName evidence="1">RCG23194</fullName>
    </submittedName>
</protein>